<gene>
    <name evidence="2" type="ORF">JL106_04545</name>
</gene>
<protein>
    <submittedName>
        <fullName evidence="2">Polysaccharide deacetylase family protein</fullName>
    </submittedName>
</protein>
<keyword evidence="3" id="KW-1185">Reference proteome</keyword>
<accession>A0A938YB46</accession>
<dbReference type="SUPFAM" id="SSF88713">
    <property type="entry name" value="Glycoside hydrolase/deacetylase"/>
    <property type="match status" value="1"/>
</dbReference>
<dbReference type="PANTHER" id="PTHR34216:SF3">
    <property type="entry name" value="POLY-BETA-1,6-N-ACETYL-D-GLUCOSAMINE N-DEACETYLASE"/>
    <property type="match status" value="1"/>
</dbReference>
<dbReference type="PANTHER" id="PTHR34216">
    <property type="match status" value="1"/>
</dbReference>
<feature type="region of interest" description="Disordered" evidence="1">
    <location>
        <begin position="1"/>
        <end position="22"/>
    </location>
</feature>
<dbReference type="RefSeq" id="WP_205259510.1">
    <property type="nucleotide sequence ID" value="NZ_JAERWK010000006.1"/>
</dbReference>
<sequence length="383" mass="40949">MTDLAPPPAPPRPELTWTAGPGAPSRARAIRLTADARVPASTSWSHAATDLTGRSPAVRVRLTGADELVDLTVRLTAGDGAFVWRVLPDALGGPDRPPLLCDGQEAVLTLSFADVTLDGRPDRTAVTGVTVGLTAKGPSTAEISGMGSMPEPSRFPRGLLTLTFDDSFASQATVALPELAERSLRGSVVPILGRLDTGPEHLSRRDVDEMIAQGWEVTAHALTDETHQLGSARMTEQQREHEFTELRRQHAEMGWTADTFAYPGGWWSAEAGAHALRHFTGVRSAYAALTETWPPTEPDRIRTVLVMPSTHPDGAALAAEIDRAMAHRAWTVLTFHGLVAAGGAALTPLDTPADAFRALLDRIVELDVPVLTLREALGFPVSD</sequence>
<dbReference type="InterPro" id="IPR011330">
    <property type="entry name" value="Glyco_hydro/deAcase_b/a-brl"/>
</dbReference>
<comment type="caution">
    <text evidence="2">The sequence shown here is derived from an EMBL/GenBank/DDBJ whole genome shotgun (WGS) entry which is preliminary data.</text>
</comment>
<organism evidence="2 3">
    <name type="scientific">Nakamurella leprariae</name>
    <dbReference type="NCBI Taxonomy" id="2803911"/>
    <lineage>
        <taxon>Bacteria</taxon>
        <taxon>Bacillati</taxon>
        <taxon>Actinomycetota</taxon>
        <taxon>Actinomycetes</taxon>
        <taxon>Nakamurellales</taxon>
        <taxon>Nakamurellaceae</taxon>
        <taxon>Nakamurella</taxon>
    </lineage>
</organism>
<name>A0A938YB46_9ACTN</name>
<reference evidence="2" key="1">
    <citation type="submission" date="2021-01" db="EMBL/GenBank/DDBJ databases">
        <title>YIM 132084 draft genome.</title>
        <authorList>
            <person name="An D."/>
        </authorList>
    </citation>
    <scope>NUCLEOTIDE SEQUENCE</scope>
    <source>
        <strain evidence="2">YIM 132084</strain>
    </source>
</reference>
<evidence type="ECO:0000313" key="2">
    <source>
        <dbReference type="EMBL" id="MBM9466549.1"/>
    </source>
</evidence>
<dbReference type="Proteomes" id="UP000663792">
    <property type="component" value="Unassembled WGS sequence"/>
</dbReference>
<evidence type="ECO:0000313" key="3">
    <source>
        <dbReference type="Proteomes" id="UP000663792"/>
    </source>
</evidence>
<dbReference type="Gene3D" id="3.20.20.370">
    <property type="entry name" value="Glycoside hydrolase/deacetylase"/>
    <property type="match status" value="1"/>
</dbReference>
<evidence type="ECO:0000256" key="1">
    <source>
        <dbReference type="SAM" id="MobiDB-lite"/>
    </source>
</evidence>
<feature type="compositionally biased region" description="Pro residues" evidence="1">
    <location>
        <begin position="1"/>
        <end position="13"/>
    </location>
</feature>
<proteinExistence type="predicted"/>
<dbReference type="GO" id="GO:0005975">
    <property type="term" value="P:carbohydrate metabolic process"/>
    <property type="evidence" value="ECO:0007669"/>
    <property type="project" value="InterPro"/>
</dbReference>
<dbReference type="InterPro" id="IPR051398">
    <property type="entry name" value="Polysacch_Deacetylase"/>
</dbReference>
<dbReference type="EMBL" id="JAERWK010000006">
    <property type="protein sequence ID" value="MBM9466549.1"/>
    <property type="molecule type" value="Genomic_DNA"/>
</dbReference>
<dbReference type="AlphaFoldDB" id="A0A938YB46"/>